<evidence type="ECO:0000256" key="4">
    <source>
        <dbReference type="ARBA" id="ARBA00022705"/>
    </source>
</evidence>
<feature type="region of interest" description="Disordered" evidence="7">
    <location>
        <begin position="82"/>
        <end position="118"/>
    </location>
</feature>
<dbReference type="InterPro" id="IPR007185">
    <property type="entry name" value="DNA_pol_a/d/e_bsu"/>
</dbReference>
<dbReference type="EMBL" id="JAAAUQ010000282">
    <property type="protein sequence ID" value="KAF9151926.1"/>
    <property type="molecule type" value="Genomic_DNA"/>
</dbReference>
<dbReference type="InterPro" id="IPR054300">
    <property type="entry name" value="OB_DPOA2"/>
</dbReference>
<dbReference type="InterPro" id="IPR016722">
    <property type="entry name" value="DNA_pol_alpha_bsu"/>
</dbReference>
<evidence type="ECO:0000256" key="1">
    <source>
        <dbReference type="ARBA" id="ARBA00004123"/>
    </source>
</evidence>
<evidence type="ECO:0000256" key="2">
    <source>
        <dbReference type="ARBA" id="ARBA00007299"/>
    </source>
</evidence>
<feature type="domain" description="DNA polymerase alpha subunit B OB" evidence="9">
    <location>
        <begin position="216"/>
        <end position="321"/>
    </location>
</feature>
<name>A0A9P5S2V1_9FUNG</name>
<keyword evidence="5 6" id="KW-0539">Nucleus</keyword>
<dbReference type="PANTHER" id="PTHR23061">
    <property type="entry name" value="DNA POLYMERASE 2 ALPHA 70 KDA SUBUNIT"/>
    <property type="match status" value="1"/>
</dbReference>
<dbReference type="OrthoDB" id="336885at2759"/>
<feature type="compositionally biased region" description="Polar residues" evidence="7">
    <location>
        <begin position="84"/>
        <end position="97"/>
    </location>
</feature>
<comment type="subcellular location">
    <subcellularLocation>
        <location evidence="1 6">Nucleus</location>
    </subcellularLocation>
</comment>
<dbReference type="GO" id="GO:0003887">
    <property type="term" value="F:DNA-directed DNA polymerase activity"/>
    <property type="evidence" value="ECO:0007669"/>
    <property type="project" value="UniProtKB-KW"/>
</dbReference>
<accession>A0A9P5S2V1</accession>
<keyword evidence="4 6" id="KW-0235">DNA replication</keyword>
<evidence type="ECO:0000259" key="8">
    <source>
        <dbReference type="Pfam" id="PF04042"/>
    </source>
</evidence>
<protein>
    <recommendedName>
        <fullName evidence="3 6">DNA polymerase alpha subunit B</fullName>
    </recommendedName>
</protein>
<dbReference type="Pfam" id="PF22062">
    <property type="entry name" value="OB_DPOA2"/>
    <property type="match status" value="1"/>
</dbReference>
<evidence type="ECO:0000256" key="5">
    <source>
        <dbReference type="ARBA" id="ARBA00023242"/>
    </source>
</evidence>
<comment type="caution">
    <text evidence="10">The sequence shown here is derived from an EMBL/GenBank/DDBJ whole genome shotgun (WGS) entry which is preliminary data.</text>
</comment>
<organism evidence="10 11">
    <name type="scientific">Linnemannia schmuckeri</name>
    <dbReference type="NCBI Taxonomy" id="64567"/>
    <lineage>
        <taxon>Eukaryota</taxon>
        <taxon>Fungi</taxon>
        <taxon>Fungi incertae sedis</taxon>
        <taxon>Mucoromycota</taxon>
        <taxon>Mortierellomycotina</taxon>
        <taxon>Mortierellomycetes</taxon>
        <taxon>Mortierellales</taxon>
        <taxon>Mortierellaceae</taxon>
        <taxon>Linnemannia</taxon>
    </lineage>
</organism>
<comment type="function">
    <text evidence="6">Accessory subunit of the DNA polymerase alpha complex (also known as the alpha DNA polymerase-primase complex) which plays an essential role in the initiation of DNA synthesis.</text>
</comment>
<proteinExistence type="inferred from homology"/>
<dbReference type="Gene3D" id="3.60.21.60">
    <property type="match status" value="2"/>
</dbReference>
<keyword evidence="10" id="KW-0548">Nucleotidyltransferase</keyword>
<dbReference type="Proteomes" id="UP000748756">
    <property type="component" value="Unassembled WGS sequence"/>
</dbReference>
<gene>
    <name evidence="10" type="primary">POL12</name>
    <name evidence="10" type="ORF">BG015_006044</name>
</gene>
<evidence type="ECO:0000256" key="6">
    <source>
        <dbReference type="PIRNR" id="PIRNR018300"/>
    </source>
</evidence>
<dbReference type="Pfam" id="PF04042">
    <property type="entry name" value="DNA_pol_E_B"/>
    <property type="match status" value="1"/>
</dbReference>
<evidence type="ECO:0000259" key="9">
    <source>
        <dbReference type="Pfam" id="PF22062"/>
    </source>
</evidence>
<keyword evidence="11" id="KW-1185">Reference proteome</keyword>
<evidence type="ECO:0000256" key="3">
    <source>
        <dbReference type="ARBA" id="ARBA00018596"/>
    </source>
</evidence>
<keyword evidence="10" id="KW-0808">Transferase</keyword>
<reference evidence="10" key="1">
    <citation type="journal article" date="2020" name="Fungal Divers.">
        <title>Resolving the Mortierellaceae phylogeny through synthesis of multi-gene phylogenetics and phylogenomics.</title>
        <authorList>
            <person name="Vandepol N."/>
            <person name="Liber J."/>
            <person name="Desiro A."/>
            <person name="Na H."/>
            <person name="Kennedy M."/>
            <person name="Barry K."/>
            <person name="Grigoriev I.V."/>
            <person name="Miller A.N."/>
            <person name="O'Donnell K."/>
            <person name="Stajich J.E."/>
            <person name="Bonito G."/>
        </authorList>
    </citation>
    <scope>NUCLEOTIDE SEQUENCE</scope>
    <source>
        <strain evidence="10">NRRL 6426</strain>
    </source>
</reference>
<dbReference type="PIRSF" id="PIRSF018300">
    <property type="entry name" value="DNA_pol_alph_2"/>
    <property type="match status" value="1"/>
</dbReference>
<comment type="similarity">
    <text evidence="2 6">Belongs to the DNA polymerase alpha subunit B family.</text>
</comment>
<feature type="region of interest" description="Disordered" evidence="7">
    <location>
        <begin position="133"/>
        <end position="158"/>
    </location>
</feature>
<dbReference type="GO" id="GO:0006270">
    <property type="term" value="P:DNA replication initiation"/>
    <property type="evidence" value="ECO:0007669"/>
    <property type="project" value="TreeGrafter"/>
</dbReference>
<evidence type="ECO:0000313" key="11">
    <source>
        <dbReference type="Proteomes" id="UP000748756"/>
    </source>
</evidence>
<dbReference type="GO" id="GO:0003677">
    <property type="term" value="F:DNA binding"/>
    <property type="evidence" value="ECO:0007669"/>
    <property type="project" value="InterPro"/>
</dbReference>
<sequence length="628" mass="70018">MNQEQALIDVFGNTLATNPSALRECVNLLRIYRIEPESLHSKWEAYIMNTISSSRDEDDGSMTDAHLEGFKNNLRRTLELKAAQGSQRQAQSTSGSSFAAPKKAQLKSRFPGSTSQAPKVIHDMEIDLNDQFNSPEPKSSMGMPTTPFRKPAQPSPSSKQFALRKNMSEIEETLNSHLKLKTEPPRAGTEYKSTINLVTAVKPYRYMFEKLTDKGEALDDRIDAFAELYRKRYPDTEFRNPAYPSQSVVTVVGRICSDANEGKANEQSLLLETSRSFGSGARVKLDVMEVTGYNFFPGQIVVLSGLNSHGSVFAVTHVHELPAIPMAGATPADLEDFQYKKMAGQPIKMIVAAGPYTLSDNLLFEPFAALMEHVNTERPDVLLLMGPFVSSTHPLIVSGDIDMMPEAYFAKYISVLLAKHQDRYPKEMQIMLVPSLQDVIHETLVLPQPGFEHPRALGLPAGTYCLPNPAQFTINEMVFAVNTADILMHLNGDEIARNPDRSDRMSRLSKYIVEQRNLHPVYPGLASDPDSGVDSNQFDLLDLRVCPDVVILPSKLKHFAKIVDNVIVVNPNQLSKMQSGGTFAKLTIHPMSESALSDAVMMMDEDDEQTMSTYHRVYERCRVDLVRV</sequence>
<dbReference type="AlphaFoldDB" id="A0A9P5S2V1"/>
<dbReference type="GO" id="GO:0005658">
    <property type="term" value="C:alpha DNA polymerase:primase complex"/>
    <property type="evidence" value="ECO:0007669"/>
    <property type="project" value="TreeGrafter"/>
</dbReference>
<keyword evidence="10" id="KW-0239">DNA-directed DNA polymerase</keyword>
<dbReference type="PANTHER" id="PTHR23061:SF12">
    <property type="entry name" value="DNA POLYMERASE ALPHA SUBUNIT B"/>
    <property type="match status" value="1"/>
</dbReference>
<evidence type="ECO:0000256" key="7">
    <source>
        <dbReference type="SAM" id="MobiDB-lite"/>
    </source>
</evidence>
<feature type="domain" description="DNA polymerase alpha/delta/epsilon subunit B" evidence="8">
    <location>
        <begin position="350"/>
        <end position="561"/>
    </location>
</feature>
<evidence type="ECO:0000313" key="10">
    <source>
        <dbReference type="EMBL" id="KAF9151926.1"/>
    </source>
</evidence>